<dbReference type="Gene3D" id="1.10.600.10">
    <property type="entry name" value="Farnesyl Diphosphate Synthase"/>
    <property type="match status" value="1"/>
</dbReference>
<reference evidence="1 2" key="2">
    <citation type="journal article" date="2008" name="Appl. Environ. Microbiol.">
        <title>Complete genome sequence of Nitrosospira multiformis, an ammonia-oxidizing bacterium from the soil environment.</title>
        <authorList>
            <person name="Norton J.M."/>
            <person name="Klotz M.G."/>
            <person name="Stein L.Y."/>
            <person name="Arp D.J."/>
            <person name="Bottomley P.J."/>
            <person name="Chain P.S."/>
            <person name="Hauser L.J."/>
            <person name="Land M.L."/>
            <person name="Larimer F.W."/>
            <person name="Shin M.W."/>
            <person name="Starkenburg S.R."/>
        </authorList>
    </citation>
    <scope>NUCLEOTIDE SEQUENCE [LARGE SCALE GENOMIC DNA]</scope>
    <source>
        <strain evidence="2">ATCC 25196 / NCIMB 11849 / C 71</strain>
    </source>
</reference>
<dbReference type="STRING" id="323848.Nmul_A0957"/>
<dbReference type="Proteomes" id="UP000002718">
    <property type="component" value="Chromosome"/>
</dbReference>
<accession>Q2YAG1</accession>
<keyword evidence="2" id="KW-1185">Reference proteome</keyword>
<dbReference type="EC" id="2.5.1.21" evidence="1"/>
<evidence type="ECO:0000313" key="1">
    <source>
        <dbReference type="EMBL" id="ABB74260.1"/>
    </source>
</evidence>
<dbReference type="GO" id="GO:0051996">
    <property type="term" value="F:squalene synthase [NAD(P)H] activity"/>
    <property type="evidence" value="ECO:0007669"/>
    <property type="project" value="UniProtKB-EC"/>
</dbReference>
<dbReference type="GO" id="GO:0045338">
    <property type="term" value="P:farnesyl diphosphate metabolic process"/>
    <property type="evidence" value="ECO:0007669"/>
    <property type="project" value="InterPro"/>
</dbReference>
<dbReference type="SFLD" id="SFLDG01018">
    <property type="entry name" value="Squalene/Phytoene_Synthase_Lik"/>
    <property type="match status" value="1"/>
</dbReference>
<dbReference type="InterPro" id="IPR008949">
    <property type="entry name" value="Isoprenoid_synthase_dom_sf"/>
</dbReference>
<gene>
    <name evidence="1" type="ordered locus">Nmul_A0957</name>
</gene>
<proteinExistence type="predicted"/>
<keyword evidence="1" id="KW-0808">Transferase</keyword>
<dbReference type="InterPro" id="IPR002060">
    <property type="entry name" value="Squ/phyt_synthse"/>
</dbReference>
<dbReference type="PANTHER" id="PTHR11626:SF2">
    <property type="entry name" value="SQUALENE SYNTHASE"/>
    <property type="match status" value="1"/>
</dbReference>
<dbReference type="EMBL" id="CP000103">
    <property type="protein sequence ID" value="ABB74260.1"/>
    <property type="molecule type" value="Genomic_DNA"/>
</dbReference>
<evidence type="ECO:0000313" key="2">
    <source>
        <dbReference type="Proteomes" id="UP000002718"/>
    </source>
</evidence>
<dbReference type="KEGG" id="nmu:Nmul_A0957"/>
<dbReference type="InterPro" id="IPR044844">
    <property type="entry name" value="Trans_IPPS_euk-type"/>
</dbReference>
<name>Q2YAG1_NITMU</name>
<dbReference type="Pfam" id="PF00494">
    <property type="entry name" value="SQS_PSY"/>
    <property type="match status" value="1"/>
</dbReference>
<protein>
    <submittedName>
        <fullName evidence="1">Farnesyl-diphosphate farnesyltransferase</fullName>
        <ecNumber evidence="1">2.5.1.21</ecNumber>
    </submittedName>
</protein>
<dbReference type="SFLD" id="SFLDS00005">
    <property type="entry name" value="Isoprenoid_Synthase_Type_I"/>
    <property type="match status" value="1"/>
</dbReference>
<dbReference type="HOGENOM" id="CLU_031981_1_0_4"/>
<dbReference type="SUPFAM" id="SSF48576">
    <property type="entry name" value="Terpenoid synthases"/>
    <property type="match status" value="1"/>
</dbReference>
<dbReference type="AlphaFoldDB" id="Q2YAG1"/>
<dbReference type="PANTHER" id="PTHR11626">
    <property type="entry name" value="FARNESYL-DIPHOSPHATE FARNESYLTRANSFERASE"/>
    <property type="match status" value="1"/>
</dbReference>
<dbReference type="eggNOG" id="COG1562">
    <property type="taxonomic scope" value="Bacteria"/>
</dbReference>
<reference evidence="2" key="1">
    <citation type="submission" date="2005-08" db="EMBL/GenBank/DDBJ databases">
        <title>Complete sequence of chromosome 1 of Nitrosospira multiformis ATCC 25196.</title>
        <authorList>
            <person name="Copeland A."/>
            <person name="Lucas S."/>
            <person name="Lapidus A."/>
            <person name="Barry K."/>
            <person name="Detter J.C."/>
            <person name="Glavina T."/>
            <person name="Hammon N."/>
            <person name="Israni S."/>
            <person name="Pitluck S."/>
            <person name="Chain P."/>
            <person name="Malfatti S."/>
            <person name="Shin M."/>
            <person name="Vergez L."/>
            <person name="Schmutz J."/>
            <person name="Larimer F."/>
            <person name="Land M."/>
            <person name="Hauser L."/>
            <person name="Kyrpides N."/>
            <person name="Lykidis A."/>
            <person name="Richardson P."/>
        </authorList>
    </citation>
    <scope>NUCLEOTIDE SEQUENCE [LARGE SCALE GENOMIC DNA]</scope>
    <source>
        <strain evidence="2">ATCC 25196 / NCIMB 11849 / C 71</strain>
    </source>
</reference>
<organism evidence="1 2">
    <name type="scientific">Nitrosospira multiformis (strain ATCC 25196 / NCIMB 11849 / C 71)</name>
    <dbReference type="NCBI Taxonomy" id="323848"/>
    <lineage>
        <taxon>Bacteria</taxon>
        <taxon>Pseudomonadati</taxon>
        <taxon>Pseudomonadota</taxon>
        <taxon>Betaproteobacteria</taxon>
        <taxon>Nitrosomonadales</taxon>
        <taxon>Nitrosomonadaceae</taxon>
        <taxon>Nitrosospira</taxon>
    </lineage>
</organism>
<sequence length="380" mass="43196">MPSCARADNVLPFALTVPEFPSLTTPSTRHELLHDILKQVSRSFYLTLNVLPIGVREQMGLAYLFARAADTIADTDLIDRAERLKYLNQFREQFMTARIDRKAVQEIQSALVPHQKDSGESILLQRLEDCFRLYEECSPDDRKRIQWVIKVLTEGMEMDLNRFPGQSGNQLAALSTLDDLDQYTYHVAGCVGDFWTRMICAHRPTMGRWDVEEMAAIGVRFGKGLQLTNILKDIGRDLHNGRCYIPESLLDEAGLKPANLLNDSSLPKFKPVLDRLIRMAIEHLDQGWIYTMAIPVSEIRQRLACIWPILLAGETLRRVAVTPDLLDPAVYVKAPRSEVYRIMTLTTLTCANGFVATSYWNRVREQVVSAVEQSQQSRLA</sequence>